<keyword evidence="8" id="KW-0732">Signal</keyword>
<keyword evidence="5" id="KW-0862">Zinc</keyword>
<dbReference type="EMBL" id="JAQGEF010000003">
    <property type="protein sequence ID" value="MDA3613901.1"/>
    <property type="molecule type" value="Genomic_DNA"/>
</dbReference>
<reference evidence="10 11" key="1">
    <citation type="submission" date="2022-12" db="EMBL/GenBank/DDBJ databases">
        <title>Chitinophagaceae gen. sp. nov., a new member of the family Chitinophagaceae, isolated from soil in a chemical factory.</title>
        <authorList>
            <person name="Ke Z."/>
        </authorList>
    </citation>
    <scope>NUCLEOTIDE SEQUENCE [LARGE SCALE GENOMIC DNA]</scope>
    <source>
        <strain evidence="10 11">LY-5</strain>
    </source>
</reference>
<proteinExistence type="inferred from homology"/>
<accession>A0ABT4UGB7</accession>
<evidence type="ECO:0000259" key="9">
    <source>
        <dbReference type="PROSITE" id="PS52035"/>
    </source>
</evidence>
<feature type="active site" description="Proton donor/acceptor" evidence="7">
    <location>
        <position position="330"/>
    </location>
</feature>
<keyword evidence="6" id="KW-0482">Metalloprotease</keyword>
<name>A0ABT4UGB7_9BACT</name>
<keyword evidence="3" id="KW-0645">Protease</keyword>
<keyword evidence="11" id="KW-1185">Reference proteome</keyword>
<evidence type="ECO:0000313" key="10">
    <source>
        <dbReference type="EMBL" id="MDA3613901.1"/>
    </source>
</evidence>
<dbReference type="Proteomes" id="UP001210231">
    <property type="component" value="Unassembled WGS sequence"/>
</dbReference>
<feature type="chain" id="PRO_5046350624" evidence="8">
    <location>
        <begin position="24"/>
        <end position="864"/>
    </location>
</feature>
<dbReference type="Pfam" id="PF00246">
    <property type="entry name" value="Peptidase_M14"/>
    <property type="match status" value="1"/>
</dbReference>
<evidence type="ECO:0000256" key="7">
    <source>
        <dbReference type="PROSITE-ProRule" id="PRU01379"/>
    </source>
</evidence>
<keyword evidence="4" id="KW-0378">Hydrolase</keyword>
<dbReference type="SMART" id="SM00631">
    <property type="entry name" value="Zn_pept"/>
    <property type="match status" value="1"/>
</dbReference>
<comment type="caution">
    <text evidence="10">The sequence shown here is derived from an EMBL/GenBank/DDBJ whole genome shotgun (WGS) entry which is preliminary data.</text>
</comment>
<dbReference type="SUPFAM" id="SSF53187">
    <property type="entry name" value="Zn-dependent exopeptidases"/>
    <property type="match status" value="1"/>
</dbReference>
<evidence type="ECO:0000256" key="5">
    <source>
        <dbReference type="ARBA" id="ARBA00022833"/>
    </source>
</evidence>
<gene>
    <name evidence="10" type="ORF">O3P16_03715</name>
</gene>
<feature type="signal peptide" evidence="8">
    <location>
        <begin position="1"/>
        <end position="23"/>
    </location>
</feature>
<dbReference type="InterPro" id="IPR000834">
    <property type="entry name" value="Peptidase_M14"/>
</dbReference>
<evidence type="ECO:0000256" key="2">
    <source>
        <dbReference type="ARBA" id="ARBA00005988"/>
    </source>
</evidence>
<comment type="cofactor">
    <cofactor evidence="1">
        <name>Zn(2+)</name>
        <dbReference type="ChEBI" id="CHEBI:29105"/>
    </cofactor>
</comment>
<protein>
    <submittedName>
        <fullName evidence="10">M14 family zinc carboxypeptidase</fullName>
    </submittedName>
</protein>
<dbReference type="RefSeq" id="WP_407030231.1">
    <property type="nucleotide sequence ID" value="NZ_JAQGEF010000003.1"/>
</dbReference>
<evidence type="ECO:0000256" key="1">
    <source>
        <dbReference type="ARBA" id="ARBA00001947"/>
    </source>
</evidence>
<evidence type="ECO:0000256" key="3">
    <source>
        <dbReference type="ARBA" id="ARBA00022670"/>
    </source>
</evidence>
<keyword evidence="10" id="KW-0121">Carboxypeptidase</keyword>
<dbReference type="InterPro" id="IPR029062">
    <property type="entry name" value="Class_I_gatase-like"/>
</dbReference>
<dbReference type="PROSITE" id="PS52035">
    <property type="entry name" value="PEPTIDASE_M14"/>
    <property type="match status" value="1"/>
</dbReference>
<evidence type="ECO:0000256" key="6">
    <source>
        <dbReference type="ARBA" id="ARBA00023049"/>
    </source>
</evidence>
<feature type="domain" description="Peptidase M14" evidence="9">
    <location>
        <begin position="55"/>
        <end position="352"/>
    </location>
</feature>
<evidence type="ECO:0000313" key="11">
    <source>
        <dbReference type="Proteomes" id="UP001210231"/>
    </source>
</evidence>
<evidence type="ECO:0000256" key="4">
    <source>
        <dbReference type="ARBA" id="ARBA00022801"/>
    </source>
</evidence>
<dbReference type="SUPFAM" id="SSF52317">
    <property type="entry name" value="Class I glutamine amidotransferase-like"/>
    <property type="match status" value="1"/>
</dbReference>
<dbReference type="PANTHER" id="PTHR11705">
    <property type="entry name" value="PROTEASE FAMILY M14 CARBOXYPEPTIDASE A,B"/>
    <property type="match status" value="1"/>
</dbReference>
<dbReference type="GO" id="GO:0004180">
    <property type="term" value="F:carboxypeptidase activity"/>
    <property type="evidence" value="ECO:0007669"/>
    <property type="project" value="UniProtKB-KW"/>
</dbReference>
<sequence>MKKNKIKLLALVIIATFQGQVYAQNSYYFPKANQAEFDKSVPTPEQFLGYAIGSHYTRHDQIIAYFKALEKATGKVKLQTIGRTYEHRDQVILTITSTDNQNRLEQIRQEHLSLTEPGKPAIADNAPVVVLLGYSVHGAETSSGEAALLTAYYLAANTSAETQKFLKESVVLIDPALNPDGRDRAASWHNGFKSITTVADPADLEHNHAWPGGRTNHYLTDLNRDWLSAEQIESQNRLDFFHQWYPNVQIDFHEMGTNSTYYFEPTPPGNESLLLPQSSYDFNATLAKYHVQALDEIGSLYFTKEAFDNLAPVYGSTYPDYFGAVGVTFEQGSSRGIAQESKNGLVTFDFTIRNQVTSGIATVRGAVAEKKGLFKLQKDFFTSAVAQGKASGTSAFVFGDAKDKTLTKKLLNLVLKHRLQVFELNSNITAEGKTFEKGSAYLVPTDQPFYRIVSSVFDETTKFKDTTTFYSTTAWSIAHAYGLKYARINTPVTAKGSQVSTVNDIKYGVNGGKTNYAYLLPWSEYNAPRALNYLLEKGLIVKASAKAFTLNTNNGKETFSYGSLVIPVASQKFPADSVYSFINQAAQLAEVTFSSAGTGFSVTGIDLGSNNITAVTQPKVAIISGPGTNVGEVGQVWFLLDQHLNIPATKLDAASLDRTNLDRYNTIVLTSAQGGGISKAATDNLKDWVSKGNTLITFGSSSAWAIQNGLVKEQVFVDSSAARNRGPVKRKNFEDKGIGGRGGSGILVADIDITNPIGYGLTSRQLFVNKIGNTILNPSKNEFATVAQFTGKPHISGFISYEIVNNLSNKAAILIGQHGQGSVVLFAEDPTYRHHWHGTDRLFTNAIFFGDRLRTQGRFGMQAE</sequence>
<dbReference type="PANTHER" id="PTHR11705:SF143">
    <property type="entry name" value="SLL0236 PROTEIN"/>
    <property type="match status" value="1"/>
</dbReference>
<organism evidence="10 11">
    <name type="scientific">Polluticaenibacter yanchengensis</name>
    <dbReference type="NCBI Taxonomy" id="3014562"/>
    <lineage>
        <taxon>Bacteria</taxon>
        <taxon>Pseudomonadati</taxon>
        <taxon>Bacteroidota</taxon>
        <taxon>Chitinophagia</taxon>
        <taxon>Chitinophagales</taxon>
        <taxon>Chitinophagaceae</taxon>
        <taxon>Polluticaenibacter</taxon>
    </lineage>
</organism>
<evidence type="ECO:0000256" key="8">
    <source>
        <dbReference type="SAM" id="SignalP"/>
    </source>
</evidence>
<dbReference type="Gene3D" id="3.40.630.10">
    <property type="entry name" value="Zn peptidases"/>
    <property type="match status" value="1"/>
</dbReference>
<comment type="similarity">
    <text evidence="2 7">Belongs to the peptidase M14 family.</text>
</comment>